<evidence type="ECO:0000259" key="2">
    <source>
        <dbReference type="Pfam" id="PF04149"/>
    </source>
</evidence>
<dbReference type="Pfam" id="PF04149">
    <property type="entry name" value="DUF397"/>
    <property type="match status" value="1"/>
</dbReference>
<accession>A0ABN0YYA4</accession>
<dbReference type="EMBL" id="BAAABX010000049">
    <property type="protein sequence ID" value="GAA0419582.1"/>
    <property type="molecule type" value="Genomic_DNA"/>
</dbReference>
<sequence>MKSLNRAGWRKSTYSSPGGTDCVEISDCPLSGILIRDSKNRGAAPLSVTPPAWNAFLTVIRGE</sequence>
<dbReference type="Proteomes" id="UP001500879">
    <property type="component" value="Unassembled WGS sequence"/>
</dbReference>
<feature type="domain" description="DUF397" evidence="2">
    <location>
        <begin position="7"/>
        <end position="60"/>
    </location>
</feature>
<evidence type="ECO:0000313" key="3">
    <source>
        <dbReference type="EMBL" id="GAA0419582.1"/>
    </source>
</evidence>
<evidence type="ECO:0000313" key="4">
    <source>
        <dbReference type="Proteomes" id="UP001500879"/>
    </source>
</evidence>
<dbReference type="InterPro" id="IPR007278">
    <property type="entry name" value="DUF397"/>
</dbReference>
<proteinExistence type="predicted"/>
<evidence type="ECO:0000256" key="1">
    <source>
        <dbReference type="SAM" id="MobiDB-lite"/>
    </source>
</evidence>
<reference evidence="3 4" key="1">
    <citation type="journal article" date="2019" name="Int. J. Syst. Evol. Microbiol.">
        <title>The Global Catalogue of Microorganisms (GCM) 10K type strain sequencing project: providing services to taxonomists for standard genome sequencing and annotation.</title>
        <authorList>
            <consortium name="The Broad Institute Genomics Platform"/>
            <consortium name="The Broad Institute Genome Sequencing Center for Infectious Disease"/>
            <person name="Wu L."/>
            <person name="Ma J."/>
        </authorList>
    </citation>
    <scope>NUCLEOTIDE SEQUENCE [LARGE SCALE GENOMIC DNA]</scope>
    <source>
        <strain evidence="3 4">JCM 4788</strain>
    </source>
</reference>
<dbReference type="RefSeq" id="WP_344027435.1">
    <property type="nucleotide sequence ID" value="NZ_BAAABX010000049.1"/>
</dbReference>
<protein>
    <recommendedName>
        <fullName evidence="2">DUF397 domain-containing protein</fullName>
    </recommendedName>
</protein>
<name>A0ABN0YYA4_9ACTN</name>
<organism evidence="3 4">
    <name type="scientific">Streptomyces luteireticuli</name>
    <dbReference type="NCBI Taxonomy" id="173858"/>
    <lineage>
        <taxon>Bacteria</taxon>
        <taxon>Bacillati</taxon>
        <taxon>Actinomycetota</taxon>
        <taxon>Actinomycetes</taxon>
        <taxon>Kitasatosporales</taxon>
        <taxon>Streptomycetaceae</taxon>
        <taxon>Streptomyces</taxon>
    </lineage>
</organism>
<keyword evidence="4" id="KW-1185">Reference proteome</keyword>
<gene>
    <name evidence="3" type="ORF">GCM10010357_46180</name>
</gene>
<comment type="caution">
    <text evidence="3">The sequence shown here is derived from an EMBL/GenBank/DDBJ whole genome shotgun (WGS) entry which is preliminary data.</text>
</comment>
<feature type="region of interest" description="Disordered" evidence="1">
    <location>
        <begin position="1"/>
        <end position="21"/>
    </location>
</feature>